<sequence length="229" mass="24626">MSPNTEIKFKKHGAANAGGRKKRDDKYRRPTKHCPGDMTNAEVDQWFEEAKKMPLNTFFSEPTEAADSPAPKAELVIPPGMRGSRHSPANNTSTAANNISTQANTPKPEAERATAEAAKPMMKVETSSPKAHPANNGKASPARGLGASRHNPANNISTERVIAEGPKPTRAILLAEQSLAAAEAAKFASQKMLQASEDAIKAAKAQLLLAQIQVQPQSELQDEEEEEEL</sequence>
<evidence type="ECO:0000256" key="1">
    <source>
        <dbReference type="SAM" id="MobiDB-lite"/>
    </source>
</evidence>
<feature type="region of interest" description="Disordered" evidence="1">
    <location>
        <begin position="1"/>
        <end position="40"/>
    </location>
</feature>
<gene>
    <name evidence="2" type="ORF">QBC32DRAFT_393480</name>
</gene>
<comment type="caution">
    <text evidence="2">The sequence shown here is derived from an EMBL/GenBank/DDBJ whole genome shotgun (WGS) entry which is preliminary data.</text>
</comment>
<keyword evidence="3" id="KW-1185">Reference proteome</keyword>
<reference evidence="2" key="2">
    <citation type="submission" date="2023-06" db="EMBL/GenBank/DDBJ databases">
        <authorList>
            <consortium name="Lawrence Berkeley National Laboratory"/>
            <person name="Mondo S.J."/>
            <person name="Hensen N."/>
            <person name="Bonometti L."/>
            <person name="Westerberg I."/>
            <person name="Brannstrom I.O."/>
            <person name="Guillou S."/>
            <person name="Cros-Aarteil S."/>
            <person name="Calhoun S."/>
            <person name="Haridas S."/>
            <person name="Kuo A."/>
            <person name="Pangilinan J."/>
            <person name="Riley R."/>
            <person name="Labutti K."/>
            <person name="Andreopoulos B."/>
            <person name="Lipzen A."/>
            <person name="Chen C."/>
            <person name="Yanf M."/>
            <person name="Daum C."/>
            <person name="Ng V."/>
            <person name="Clum A."/>
            <person name="Steindorff A."/>
            <person name="Ohm R."/>
            <person name="Martin F."/>
            <person name="Silar P."/>
            <person name="Natvig D."/>
            <person name="Lalanne C."/>
            <person name="Gautier V."/>
            <person name="Ament-Velasquez S.L."/>
            <person name="Kruys A."/>
            <person name="Hutchinson M.I."/>
            <person name="Powell A.J."/>
            <person name="Barry K."/>
            <person name="Miller A.N."/>
            <person name="Grigoriev I.V."/>
            <person name="Debuchy R."/>
            <person name="Gladieux P."/>
            <person name="Thoren M.H."/>
            <person name="Johannesson H."/>
        </authorList>
    </citation>
    <scope>NUCLEOTIDE SEQUENCE</scope>
    <source>
        <strain evidence="2">CBS 626.80</strain>
    </source>
</reference>
<dbReference type="EMBL" id="MU859159">
    <property type="protein sequence ID" value="KAK3951033.1"/>
    <property type="molecule type" value="Genomic_DNA"/>
</dbReference>
<evidence type="ECO:0000313" key="2">
    <source>
        <dbReference type="EMBL" id="KAK3951033.1"/>
    </source>
</evidence>
<dbReference type="Proteomes" id="UP001303222">
    <property type="component" value="Unassembled WGS sequence"/>
</dbReference>
<organism evidence="2 3">
    <name type="scientific">Pseudoneurospora amorphoporcata</name>
    <dbReference type="NCBI Taxonomy" id="241081"/>
    <lineage>
        <taxon>Eukaryota</taxon>
        <taxon>Fungi</taxon>
        <taxon>Dikarya</taxon>
        <taxon>Ascomycota</taxon>
        <taxon>Pezizomycotina</taxon>
        <taxon>Sordariomycetes</taxon>
        <taxon>Sordariomycetidae</taxon>
        <taxon>Sordariales</taxon>
        <taxon>Sordariaceae</taxon>
        <taxon>Pseudoneurospora</taxon>
    </lineage>
</organism>
<proteinExistence type="predicted"/>
<evidence type="ECO:0000313" key="3">
    <source>
        <dbReference type="Proteomes" id="UP001303222"/>
    </source>
</evidence>
<protein>
    <submittedName>
        <fullName evidence="2">Uncharacterized protein</fullName>
    </submittedName>
</protein>
<reference evidence="2" key="1">
    <citation type="journal article" date="2023" name="Mol. Phylogenet. Evol.">
        <title>Genome-scale phylogeny and comparative genomics of the fungal order Sordariales.</title>
        <authorList>
            <person name="Hensen N."/>
            <person name="Bonometti L."/>
            <person name="Westerberg I."/>
            <person name="Brannstrom I.O."/>
            <person name="Guillou S."/>
            <person name="Cros-Aarteil S."/>
            <person name="Calhoun S."/>
            <person name="Haridas S."/>
            <person name="Kuo A."/>
            <person name="Mondo S."/>
            <person name="Pangilinan J."/>
            <person name="Riley R."/>
            <person name="LaButti K."/>
            <person name="Andreopoulos B."/>
            <person name="Lipzen A."/>
            <person name="Chen C."/>
            <person name="Yan M."/>
            <person name="Daum C."/>
            <person name="Ng V."/>
            <person name="Clum A."/>
            <person name="Steindorff A."/>
            <person name="Ohm R.A."/>
            <person name="Martin F."/>
            <person name="Silar P."/>
            <person name="Natvig D.O."/>
            <person name="Lalanne C."/>
            <person name="Gautier V."/>
            <person name="Ament-Velasquez S.L."/>
            <person name="Kruys A."/>
            <person name="Hutchinson M.I."/>
            <person name="Powell A.J."/>
            <person name="Barry K."/>
            <person name="Miller A.N."/>
            <person name="Grigoriev I.V."/>
            <person name="Debuchy R."/>
            <person name="Gladieux P."/>
            <person name="Hiltunen Thoren M."/>
            <person name="Johannesson H."/>
        </authorList>
    </citation>
    <scope>NUCLEOTIDE SEQUENCE</scope>
    <source>
        <strain evidence="2">CBS 626.80</strain>
    </source>
</reference>
<feature type="region of interest" description="Disordered" evidence="1">
    <location>
        <begin position="60"/>
        <end position="163"/>
    </location>
</feature>
<name>A0AAN6SF97_9PEZI</name>
<accession>A0AAN6SF97</accession>
<dbReference type="AlphaFoldDB" id="A0AAN6SF97"/>
<feature type="compositionally biased region" description="Basic residues" evidence="1">
    <location>
        <begin position="9"/>
        <end position="21"/>
    </location>
</feature>
<feature type="compositionally biased region" description="Low complexity" evidence="1">
    <location>
        <begin position="89"/>
        <end position="105"/>
    </location>
</feature>